<dbReference type="RefSeq" id="XP_025398691.1">
    <property type="nucleotide sequence ID" value="XM_025548519.1"/>
</dbReference>
<accession>A0A317W3H2</accession>
<dbReference type="GeneID" id="37070756"/>
<evidence type="ECO:0000313" key="2">
    <source>
        <dbReference type="Proteomes" id="UP000247233"/>
    </source>
</evidence>
<proteinExistence type="predicted"/>
<gene>
    <name evidence="1" type="ORF">BO70DRAFT_52805</name>
</gene>
<reference evidence="1 2" key="1">
    <citation type="submission" date="2016-12" db="EMBL/GenBank/DDBJ databases">
        <title>The genomes of Aspergillus section Nigri reveals drivers in fungal speciation.</title>
        <authorList>
            <consortium name="DOE Joint Genome Institute"/>
            <person name="Vesth T.C."/>
            <person name="Nybo J."/>
            <person name="Theobald S."/>
            <person name="Brandl J."/>
            <person name="Frisvad J.C."/>
            <person name="Nielsen K.F."/>
            <person name="Lyhne E.K."/>
            <person name="Kogle M.E."/>
            <person name="Kuo A."/>
            <person name="Riley R."/>
            <person name="Clum A."/>
            <person name="Nolan M."/>
            <person name="Lipzen A."/>
            <person name="Salamov A."/>
            <person name="Henrissat B."/>
            <person name="Wiebenga A."/>
            <person name="De Vries R.P."/>
            <person name="Grigoriev I.V."/>
            <person name="Mortensen U.H."/>
            <person name="Andersen M.R."/>
            <person name="Baker S.E."/>
        </authorList>
    </citation>
    <scope>NUCLEOTIDE SEQUENCE [LARGE SCALE GENOMIC DNA]</scope>
    <source>
        <strain evidence="1 2">CBS 117.55</strain>
    </source>
</reference>
<evidence type="ECO:0000313" key="1">
    <source>
        <dbReference type="EMBL" id="PWY79668.1"/>
    </source>
</evidence>
<keyword evidence="2" id="KW-1185">Reference proteome</keyword>
<name>A0A317W3H2_9EURO</name>
<protein>
    <submittedName>
        <fullName evidence="1">Uncharacterized protein</fullName>
    </submittedName>
</protein>
<organism evidence="1 2">
    <name type="scientific">Aspergillus heteromorphus CBS 117.55</name>
    <dbReference type="NCBI Taxonomy" id="1448321"/>
    <lineage>
        <taxon>Eukaryota</taxon>
        <taxon>Fungi</taxon>
        <taxon>Dikarya</taxon>
        <taxon>Ascomycota</taxon>
        <taxon>Pezizomycotina</taxon>
        <taxon>Eurotiomycetes</taxon>
        <taxon>Eurotiomycetidae</taxon>
        <taxon>Eurotiales</taxon>
        <taxon>Aspergillaceae</taxon>
        <taxon>Aspergillus</taxon>
        <taxon>Aspergillus subgen. Circumdati</taxon>
    </lineage>
</organism>
<dbReference type="VEuPathDB" id="FungiDB:BO70DRAFT_52805"/>
<dbReference type="Proteomes" id="UP000247233">
    <property type="component" value="Unassembled WGS sequence"/>
</dbReference>
<dbReference type="AlphaFoldDB" id="A0A317W3H2"/>
<sequence length="99" mass="11082">MPADGVFLSQFVLICPILLYRSSNSAGRWRAVLPLLPSFDFFFLGSAGREEDGQKTAPGRRLTSRDWPSRGRFNICFNIFSTGYRDGCTDLDDVMCGYG</sequence>
<comment type="caution">
    <text evidence="1">The sequence shown here is derived from an EMBL/GenBank/DDBJ whole genome shotgun (WGS) entry which is preliminary data.</text>
</comment>
<dbReference type="EMBL" id="MSFL01000015">
    <property type="protein sequence ID" value="PWY79668.1"/>
    <property type="molecule type" value="Genomic_DNA"/>
</dbReference>